<evidence type="ECO:0000256" key="1">
    <source>
        <dbReference type="ARBA" id="ARBA00009136"/>
    </source>
</evidence>
<evidence type="ECO:0000259" key="7">
    <source>
        <dbReference type="PROSITE" id="PS50175"/>
    </source>
</evidence>
<dbReference type="InterPro" id="IPR029071">
    <property type="entry name" value="Ubiquitin-like_domsf"/>
</dbReference>
<dbReference type="InterPro" id="IPR019103">
    <property type="entry name" value="Peptidase_aspartic_DDI1-type"/>
</dbReference>
<dbReference type="Pfam" id="PF14555">
    <property type="entry name" value="UBA_4"/>
    <property type="match status" value="1"/>
</dbReference>
<dbReference type="CDD" id="cd17039">
    <property type="entry name" value="Ubl_ubiquitin_like"/>
    <property type="match status" value="1"/>
</dbReference>
<dbReference type="GO" id="GO:0004190">
    <property type="term" value="F:aspartic-type endopeptidase activity"/>
    <property type="evidence" value="ECO:0007669"/>
    <property type="project" value="UniProtKB-KW"/>
</dbReference>
<accession>A0A1G4II57</accession>
<evidence type="ECO:0000256" key="4">
    <source>
        <dbReference type="ARBA" id="ARBA00022801"/>
    </source>
</evidence>
<dbReference type="CDD" id="cd14273">
    <property type="entry name" value="UBA_TAP-C_like"/>
    <property type="match status" value="1"/>
</dbReference>
<dbReference type="Proteomes" id="UP000195570">
    <property type="component" value="Unassembled WGS sequence"/>
</dbReference>
<evidence type="ECO:0000313" key="9">
    <source>
        <dbReference type="Proteomes" id="UP000195570"/>
    </source>
</evidence>
<feature type="region of interest" description="Disordered" evidence="5">
    <location>
        <begin position="282"/>
        <end position="337"/>
    </location>
</feature>
<feature type="compositionally biased region" description="Polar residues" evidence="5">
    <location>
        <begin position="327"/>
        <end position="336"/>
    </location>
</feature>
<dbReference type="CDD" id="cd05479">
    <property type="entry name" value="RP_DDI"/>
    <property type="match status" value="1"/>
</dbReference>
<gene>
    <name evidence="8" type="ORF">TEOVI_000376300</name>
</gene>
<dbReference type="InterPro" id="IPR009060">
    <property type="entry name" value="UBA-like_sf"/>
</dbReference>
<protein>
    <submittedName>
        <fullName evidence="8">DNA-damage inducible protein DDI1-like protein</fullName>
    </submittedName>
</protein>
<keyword evidence="4" id="KW-0378">Hydrolase</keyword>
<dbReference type="SUPFAM" id="SSF54236">
    <property type="entry name" value="Ubiquitin-like"/>
    <property type="match status" value="1"/>
</dbReference>
<dbReference type="Pfam" id="PF09668">
    <property type="entry name" value="Asp_protease"/>
    <property type="match status" value="1"/>
</dbReference>
<sequence length="378" mass="40992">MKITCTDESGNVYSAELDPTAMVEDLSVLVEVEIGIPVEEQLLMAPTGAILRLDETFGAQGITTDCCVTVRRQVLGGGLKRPAEERPDRIPEVQASEERSHILELYATELMSDQDQLQQLVSPEFDETDPAIQSRIYEEISKRNVEENLANALEFAPEAFTRVSMLHVTVEINKVKVKALVDCGAQTSVVSAATAERCGINWLVDKRAVGTVHGVGEQRSLGRIHLTQANLGGLFIPISLVVLESETFDLIIGLDQMKKHRMIIDLKDDCLRVGGTAIPFLSDSEVSEEPHRGTPFVLGGGDGNEDNNAADVPTAGANQGTAAKRSTAPSGPNISSAEKEQAIETFVSLTHLERQQAIALLEAVNWNPHAAMSLLMEE</sequence>
<comment type="similarity">
    <text evidence="1">Belongs to the DDI1 family.</text>
</comment>
<dbReference type="InterPro" id="IPR000626">
    <property type="entry name" value="Ubiquitin-like_dom"/>
</dbReference>
<evidence type="ECO:0000256" key="5">
    <source>
        <dbReference type="SAM" id="MobiDB-lite"/>
    </source>
</evidence>
<name>A0A1G4II57_TRYEQ</name>
<evidence type="ECO:0000256" key="3">
    <source>
        <dbReference type="ARBA" id="ARBA00022750"/>
    </source>
</evidence>
<keyword evidence="9" id="KW-1185">Reference proteome</keyword>
<dbReference type="Gene3D" id="2.40.70.10">
    <property type="entry name" value="Acid Proteases"/>
    <property type="match status" value="1"/>
</dbReference>
<comment type="caution">
    <text evidence="8">The sequence shown here is derived from an EMBL/GenBank/DDBJ whole genome shotgun (WGS) entry which is preliminary data.</text>
</comment>
<evidence type="ECO:0000256" key="2">
    <source>
        <dbReference type="ARBA" id="ARBA00022670"/>
    </source>
</evidence>
<evidence type="ECO:0000259" key="6">
    <source>
        <dbReference type="PROSITE" id="PS50053"/>
    </source>
</evidence>
<dbReference type="PROSITE" id="PS50175">
    <property type="entry name" value="ASP_PROT_RETROV"/>
    <property type="match status" value="1"/>
</dbReference>
<dbReference type="AlphaFoldDB" id="A0A1G4II57"/>
<dbReference type="SUPFAM" id="SSF50630">
    <property type="entry name" value="Acid proteases"/>
    <property type="match status" value="1"/>
</dbReference>
<proteinExistence type="inferred from homology"/>
<dbReference type="PANTHER" id="PTHR12917:SF1">
    <property type="entry name" value="AT13091P"/>
    <property type="match status" value="1"/>
</dbReference>
<feature type="domain" description="Ubiquitin-like" evidence="6">
    <location>
        <begin position="1"/>
        <end position="77"/>
    </location>
</feature>
<feature type="domain" description="Peptidase A2" evidence="7">
    <location>
        <begin position="177"/>
        <end position="216"/>
    </location>
</feature>
<dbReference type="PANTHER" id="PTHR12917">
    <property type="entry name" value="ASPARTYL PROTEASE DDI-RELATED"/>
    <property type="match status" value="1"/>
</dbReference>
<dbReference type="InterPro" id="IPR021109">
    <property type="entry name" value="Peptidase_aspartic_dom_sf"/>
</dbReference>
<organism evidence="8 9">
    <name type="scientific">Trypanosoma equiperdum</name>
    <dbReference type="NCBI Taxonomy" id="5694"/>
    <lineage>
        <taxon>Eukaryota</taxon>
        <taxon>Discoba</taxon>
        <taxon>Euglenozoa</taxon>
        <taxon>Kinetoplastea</taxon>
        <taxon>Metakinetoplastina</taxon>
        <taxon>Trypanosomatida</taxon>
        <taxon>Trypanosomatidae</taxon>
        <taxon>Trypanosoma</taxon>
    </lineage>
</organism>
<keyword evidence="3" id="KW-0064">Aspartyl protease</keyword>
<keyword evidence="2" id="KW-0645">Protease</keyword>
<dbReference type="EMBL" id="CZPT02001821">
    <property type="protein sequence ID" value="SCU72187.1"/>
    <property type="molecule type" value="Genomic_DNA"/>
</dbReference>
<dbReference type="PROSITE" id="PS50053">
    <property type="entry name" value="UBIQUITIN_2"/>
    <property type="match status" value="1"/>
</dbReference>
<dbReference type="InterPro" id="IPR001995">
    <property type="entry name" value="Peptidase_A2_cat"/>
</dbReference>
<reference evidence="8" key="1">
    <citation type="submission" date="2016-09" db="EMBL/GenBank/DDBJ databases">
        <authorList>
            <person name="Hebert L."/>
            <person name="Moumen B."/>
        </authorList>
    </citation>
    <scope>NUCLEOTIDE SEQUENCE [LARGE SCALE GENOMIC DNA]</scope>
    <source>
        <strain evidence="8">OVI</strain>
    </source>
</reference>
<dbReference type="GO" id="GO:0006508">
    <property type="term" value="P:proteolysis"/>
    <property type="evidence" value="ECO:0007669"/>
    <property type="project" value="UniProtKB-KW"/>
</dbReference>
<evidence type="ECO:0000313" key="8">
    <source>
        <dbReference type="EMBL" id="SCU72187.1"/>
    </source>
</evidence>
<dbReference type="GeneID" id="92377703"/>
<dbReference type="SUPFAM" id="SSF46934">
    <property type="entry name" value="UBA-like"/>
    <property type="match status" value="1"/>
</dbReference>
<dbReference type="SMR" id="A0A1G4II57"/>
<dbReference type="RefSeq" id="XP_067082717.1">
    <property type="nucleotide sequence ID" value="XM_067226616.1"/>
</dbReference>
<dbReference type="VEuPathDB" id="TriTrypDB:TEOVI_000376300"/>